<evidence type="ECO:0000313" key="1">
    <source>
        <dbReference type="EMBL" id="AWA82241.1"/>
    </source>
</evidence>
<name>A0A2S0S4H4_9REOV</name>
<organism evidence="1">
    <name type="scientific">Eccles virus</name>
    <dbReference type="NCBI Taxonomy" id="2170578"/>
    <lineage>
        <taxon>Viruses</taxon>
        <taxon>Riboviria</taxon>
        <taxon>Orthornavirae</taxon>
        <taxon>Duplornaviricota</taxon>
        <taxon>Resentoviricetes</taxon>
        <taxon>Reovirales</taxon>
    </lineage>
</organism>
<sequence length="593" mass="67318">MSSANVLSLWNYLPSGSSRVSCMLNNMIQDINLPSVQEQQLALAFGFRLKRLFTVGKQKFHPLLLTKLQTAKKCGLFLFSTKAKNNILSVLHAHGWSRSVKVHFIKQFPSANYFDVMLDFDIIVFREGRIPVEIDVYFLDLAEKETARQRGLLFSNHNPFMLDTKIRTNIASVNLFSKLDVGRPIIGIGGKLKGFEDWYIALERFSTETLFDAMDQVQLKSVATYFAGIGCLIPSCVLEAPPGVRYWHNHYSILDPGLSAQNLAKGKEMTMIEFGGAYRVAFVFEDEKIYKCSVQAIVYNFFFLEDGKLRIPGVDDVLFFLSRSAYSSVTHPLRSVGVKECRIECKVPMLSNESYQMVFEQLFLGMLKNRAPNLVLISPKGSLKTTFAEFVRENSSGVLIIDSDEFLELVGIEYHKLYPFANFNAKDGIILNWFRQRLDRGFEIPITHMTPDSFSLMMSSSVLLAEFNTFWASVFDKGIGEIPSYQNFINQKTQQSPGVSLAIILVHNIFEARLSQSKFILTVDCGVDTDDILTMRAIRREQTVSQYISQLLYQRFCQVNEQLHSNVVGWGDVLALLMNLGILRDGVNRESVH</sequence>
<reference evidence="1" key="1">
    <citation type="journal article" date="2018" name="Virus Evol.">
        <title>The virome of Drosophila suzukii, an invasive pest of soft fruit.</title>
        <authorList>
            <person name="Medd N.C."/>
            <person name="Fellous S."/>
            <person name="Waldron F.M."/>
            <person name="Xuereb A."/>
            <person name="Nakai M."/>
            <person name="Cross J.V."/>
            <person name="Obbard D.J."/>
        </authorList>
    </citation>
    <scope>NUCLEOTIDE SEQUENCE</scope>
    <source>
        <strain evidence="1">UK1</strain>
    </source>
</reference>
<dbReference type="EMBL" id="MF893269">
    <property type="protein sequence ID" value="AWA82241.1"/>
    <property type="molecule type" value="Genomic_RNA"/>
</dbReference>
<accession>A0A2S0S4H4</accession>
<protein>
    <submittedName>
        <fullName evidence="1">Uncharacterized protein</fullName>
    </submittedName>
</protein>
<proteinExistence type="predicted"/>